<keyword evidence="5" id="KW-0496">Mitochondrion</keyword>
<dbReference type="PANTHER" id="PTHR12810:SF0">
    <property type="entry name" value="SMALL RIBOSOMAL SUBUNIT PROTEIN MS29"/>
    <property type="match status" value="1"/>
</dbReference>
<organism evidence="8 9">
    <name type="scientific">Cyanidium caldarium</name>
    <name type="common">Red alga</name>
    <dbReference type="NCBI Taxonomy" id="2771"/>
    <lineage>
        <taxon>Eukaryota</taxon>
        <taxon>Rhodophyta</taxon>
        <taxon>Bangiophyceae</taxon>
        <taxon>Cyanidiales</taxon>
        <taxon>Cyanidiaceae</taxon>
        <taxon>Cyanidium</taxon>
    </lineage>
</organism>
<dbReference type="Proteomes" id="UP001301350">
    <property type="component" value="Unassembled WGS sequence"/>
</dbReference>
<evidence type="ECO:0000313" key="9">
    <source>
        <dbReference type="Proteomes" id="UP001301350"/>
    </source>
</evidence>
<evidence type="ECO:0000313" key="8">
    <source>
        <dbReference type="EMBL" id="KAK4538431.1"/>
    </source>
</evidence>
<keyword evidence="9" id="KW-1185">Reference proteome</keyword>
<comment type="subcellular location">
    <subcellularLocation>
        <location evidence="1">Mitochondrion</location>
    </subcellularLocation>
</comment>
<dbReference type="PANTHER" id="PTHR12810">
    <property type="entry name" value="MITOCHONDRIAL 28S RIBOSOMAL PROTEIN S29"/>
    <property type="match status" value="1"/>
</dbReference>
<dbReference type="GO" id="GO:0003735">
    <property type="term" value="F:structural constituent of ribosome"/>
    <property type="evidence" value="ECO:0007669"/>
    <property type="project" value="TreeGrafter"/>
</dbReference>
<reference evidence="8 9" key="1">
    <citation type="submission" date="2022-07" db="EMBL/GenBank/DDBJ databases">
        <title>Genome-wide signatures of adaptation to extreme environments.</title>
        <authorList>
            <person name="Cho C.H."/>
            <person name="Yoon H.S."/>
        </authorList>
    </citation>
    <scope>NUCLEOTIDE SEQUENCE [LARGE SCALE GENOMIC DNA]</scope>
    <source>
        <strain evidence="8 9">DBV 063 E5</strain>
    </source>
</reference>
<dbReference type="Pfam" id="PF10236">
    <property type="entry name" value="DAP3"/>
    <property type="match status" value="1"/>
</dbReference>
<dbReference type="EMBL" id="JANCYW010000017">
    <property type="protein sequence ID" value="KAK4538431.1"/>
    <property type="molecule type" value="Genomic_DNA"/>
</dbReference>
<dbReference type="AlphaFoldDB" id="A0AAV9J231"/>
<evidence type="ECO:0000256" key="6">
    <source>
        <dbReference type="ARBA" id="ARBA00023274"/>
    </source>
</evidence>
<keyword evidence="6" id="KW-0687">Ribonucleoprotein</keyword>
<dbReference type="InterPro" id="IPR019368">
    <property type="entry name" value="Ribosomal_mS29"/>
</dbReference>
<evidence type="ECO:0000256" key="5">
    <source>
        <dbReference type="ARBA" id="ARBA00023128"/>
    </source>
</evidence>
<keyword evidence="3" id="KW-0809">Transit peptide</keyword>
<proteinExistence type="inferred from homology"/>
<evidence type="ECO:0000256" key="4">
    <source>
        <dbReference type="ARBA" id="ARBA00022980"/>
    </source>
</evidence>
<evidence type="ECO:0000256" key="7">
    <source>
        <dbReference type="ARBA" id="ARBA00035140"/>
    </source>
</evidence>
<keyword evidence="4" id="KW-0689">Ribosomal protein</keyword>
<comment type="caution">
    <text evidence="8">The sequence shown here is derived from an EMBL/GenBank/DDBJ whole genome shotgun (WGS) entry which is preliminary data.</text>
</comment>
<accession>A0AAV9J231</accession>
<comment type="similarity">
    <text evidence="2">Belongs to the mitochondrion-specific ribosomal protein mS29 family.</text>
</comment>
<evidence type="ECO:0000256" key="3">
    <source>
        <dbReference type="ARBA" id="ARBA00022946"/>
    </source>
</evidence>
<gene>
    <name evidence="8" type="ORF">CDCA_CDCA17G4456</name>
</gene>
<evidence type="ECO:0000256" key="2">
    <source>
        <dbReference type="ARBA" id="ARBA00009863"/>
    </source>
</evidence>
<evidence type="ECO:0000256" key="1">
    <source>
        <dbReference type="ARBA" id="ARBA00004173"/>
    </source>
</evidence>
<name>A0AAV9J231_CYACA</name>
<protein>
    <recommendedName>
        <fullName evidence="7">Small ribosomal subunit protein mS29</fullName>
    </recommendedName>
</protein>
<dbReference type="GO" id="GO:0005763">
    <property type="term" value="C:mitochondrial small ribosomal subunit"/>
    <property type="evidence" value="ECO:0007669"/>
    <property type="project" value="TreeGrafter"/>
</dbReference>
<sequence length="411" mass="46401">MSSMTLREVDVTRIPEPLPKSVHDRLHNILRLDERAVRSGRAETPLTLFERPVDQQLDEWLQRQLTADADGRRRMPGVLLLGESGNGRTFTLLQAVERARSRGWLALYLPKASEWNDGHGRFAGVYDRGSEGVLALEIPRYYDRPTQVLELVRCFRTAHADTLRELRCAPPDELRAHTCIDVPDEADTERECQTHGCETLLQLADTLLSYEPVLPTDEYQQAMLTIGTLFRSLLRQLQRVQQVPVLVAVDEWNYLNSVTGFGHPTRMGHWVHAAALRSARPLNAWNAYARLGAHMARGLVLCAETAANIRGQVRRKRVFGSLAHPTTDEMRGDSAGRQAAARILHTADEETAAARPLALTIPRFTREECFTLLSDMERNQVFRHTDDAMLWRLHTLGGGNAARLVRLCRAV</sequence>